<dbReference type="Proteomes" id="UP001595900">
    <property type="component" value="Unassembled WGS sequence"/>
</dbReference>
<keyword evidence="6" id="KW-1185">Reference proteome</keyword>
<dbReference type="InterPro" id="IPR000594">
    <property type="entry name" value="ThiF_NAD_FAD-bd"/>
</dbReference>
<proteinExistence type="predicted"/>
<keyword evidence="2" id="KW-0057">Aromatic amino acid biosynthesis</keyword>
<evidence type="ECO:0000259" key="4">
    <source>
        <dbReference type="Pfam" id="PF08501"/>
    </source>
</evidence>
<dbReference type="RefSeq" id="WP_390226498.1">
    <property type="nucleotide sequence ID" value="NZ_JBHSCN010000001.1"/>
</dbReference>
<feature type="domain" description="THIF-type NAD/FAD binding fold" evidence="3">
    <location>
        <begin position="113"/>
        <end position="152"/>
    </location>
</feature>
<comment type="pathway">
    <text evidence="1">Metabolic intermediate biosynthesis; chorismate biosynthesis; chorismate from D-erythrose 4-phosphate and phosphoenolpyruvate: step 4/7.</text>
</comment>
<sequence length="254" mass="26105">MYPIIGDPIKYVETPARLTRTFEGRGHDGICVPLQVPEHALSTTMAALTAVGNVDGILVTMPHKRAAIEYCDTVSSRAETLGVVSVMRRRPHGGWHGDMLDGVSFVAAQQRNGARIEGARALLLGAGGAGSAIAMALLGAGVSRLVIHDADESRAEALLSVLSDDRATVGTPDPSGCDLVLNATPMGMNADDPIPVVPTLLTPAQFVGDVIAGHGVTRLISAAQDAGCATASGGDMVEAGLDLMADFFLSPGLG</sequence>
<dbReference type="Gene3D" id="3.40.50.10860">
    <property type="entry name" value="Leucine Dehydrogenase, chain A, domain 1"/>
    <property type="match status" value="1"/>
</dbReference>
<dbReference type="InterPro" id="IPR046346">
    <property type="entry name" value="Aminoacid_DH-like_N_sf"/>
</dbReference>
<protein>
    <submittedName>
        <fullName evidence="5">Shikimate dehydrogenase family protein</fullName>
    </submittedName>
</protein>
<dbReference type="Pfam" id="PF00899">
    <property type="entry name" value="ThiF"/>
    <property type="match status" value="1"/>
</dbReference>
<dbReference type="Gene3D" id="3.40.50.720">
    <property type="entry name" value="NAD(P)-binding Rossmann-like Domain"/>
    <property type="match status" value="1"/>
</dbReference>
<evidence type="ECO:0000313" key="6">
    <source>
        <dbReference type="Proteomes" id="UP001595900"/>
    </source>
</evidence>
<dbReference type="InterPro" id="IPR036291">
    <property type="entry name" value="NAD(P)-bd_dom_sf"/>
</dbReference>
<evidence type="ECO:0000313" key="5">
    <source>
        <dbReference type="EMBL" id="MFC4241759.1"/>
    </source>
</evidence>
<dbReference type="PANTHER" id="PTHR21089">
    <property type="entry name" value="SHIKIMATE DEHYDROGENASE"/>
    <property type="match status" value="1"/>
</dbReference>
<dbReference type="PANTHER" id="PTHR21089:SF1">
    <property type="entry name" value="BIFUNCTIONAL 3-DEHYDROQUINATE DEHYDRATASE_SHIKIMATE DEHYDROGENASE, CHLOROPLASTIC"/>
    <property type="match status" value="1"/>
</dbReference>
<dbReference type="InterPro" id="IPR013708">
    <property type="entry name" value="Shikimate_DH-bd_N"/>
</dbReference>
<dbReference type="SUPFAM" id="SSF53223">
    <property type="entry name" value="Aminoacid dehydrogenase-like, N-terminal domain"/>
    <property type="match status" value="1"/>
</dbReference>
<comment type="caution">
    <text evidence="5">The sequence shown here is derived from an EMBL/GenBank/DDBJ whole genome shotgun (WGS) entry which is preliminary data.</text>
</comment>
<evidence type="ECO:0000259" key="3">
    <source>
        <dbReference type="Pfam" id="PF00899"/>
    </source>
</evidence>
<gene>
    <name evidence="5" type="ORF">ACFOYW_00110</name>
</gene>
<dbReference type="InterPro" id="IPR022893">
    <property type="entry name" value="Shikimate_DH_fam"/>
</dbReference>
<organism evidence="5 6">
    <name type="scientific">Gryllotalpicola reticulitermitis</name>
    <dbReference type="NCBI Taxonomy" id="1184153"/>
    <lineage>
        <taxon>Bacteria</taxon>
        <taxon>Bacillati</taxon>
        <taxon>Actinomycetota</taxon>
        <taxon>Actinomycetes</taxon>
        <taxon>Micrococcales</taxon>
        <taxon>Microbacteriaceae</taxon>
        <taxon>Gryllotalpicola</taxon>
    </lineage>
</organism>
<dbReference type="Pfam" id="PF08501">
    <property type="entry name" value="Shikimate_dh_N"/>
    <property type="match status" value="1"/>
</dbReference>
<name>A0ABV8Q1V7_9MICO</name>
<keyword evidence="2" id="KW-0028">Amino-acid biosynthesis</keyword>
<feature type="domain" description="Shikimate dehydrogenase substrate binding N-terminal" evidence="4">
    <location>
        <begin position="4"/>
        <end position="84"/>
    </location>
</feature>
<reference evidence="6" key="1">
    <citation type="journal article" date="2019" name="Int. J. Syst. Evol. Microbiol.">
        <title>The Global Catalogue of Microorganisms (GCM) 10K type strain sequencing project: providing services to taxonomists for standard genome sequencing and annotation.</title>
        <authorList>
            <consortium name="The Broad Institute Genomics Platform"/>
            <consortium name="The Broad Institute Genome Sequencing Center for Infectious Disease"/>
            <person name="Wu L."/>
            <person name="Ma J."/>
        </authorList>
    </citation>
    <scope>NUCLEOTIDE SEQUENCE [LARGE SCALE GENOMIC DNA]</scope>
    <source>
        <strain evidence="6">CGMCC 1.10363</strain>
    </source>
</reference>
<evidence type="ECO:0000256" key="1">
    <source>
        <dbReference type="ARBA" id="ARBA00004871"/>
    </source>
</evidence>
<dbReference type="EMBL" id="JBHSCN010000001">
    <property type="protein sequence ID" value="MFC4241759.1"/>
    <property type="molecule type" value="Genomic_DNA"/>
</dbReference>
<evidence type="ECO:0000256" key="2">
    <source>
        <dbReference type="ARBA" id="ARBA00023141"/>
    </source>
</evidence>
<accession>A0ABV8Q1V7</accession>
<dbReference type="SUPFAM" id="SSF51735">
    <property type="entry name" value="NAD(P)-binding Rossmann-fold domains"/>
    <property type="match status" value="1"/>
</dbReference>